<evidence type="ECO:0000313" key="2">
    <source>
        <dbReference type="Proteomes" id="UP000003163"/>
    </source>
</evidence>
<keyword evidence="2" id="KW-1185">Reference proteome</keyword>
<dbReference type="Proteomes" id="UP000003163">
    <property type="component" value="Unassembled WGS sequence"/>
</dbReference>
<reference evidence="2" key="2">
    <citation type="submission" date="2015-07" db="EMBL/GenBank/DDBJ databases">
        <title>Contrasting host-pathogen interactions and genome evolution in two generalist and specialist microsporidian pathogens of mosquitoes.</title>
        <authorList>
            <consortium name="The Broad Institute Genomics Platform"/>
            <consortium name="The Broad Institute Genome Sequencing Center for Infectious Disease"/>
            <person name="Cuomo C.A."/>
            <person name="Sanscrainte N.D."/>
            <person name="Goldberg J.M."/>
            <person name="Heiman D."/>
            <person name="Young S."/>
            <person name="Zeng Q."/>
            <person name="Becnel J.J."/>
            <person name="Birren B.W."/>
        </authorList>
    </citation>
    <scope>NUCLEOTIDE SEQUENCE [LARGE SCALE GENOMIC DNA]</scope>
    <source>
        <strain evidence="2">USNM 41457</strain>
    </source>
</reference>
<dbReference type="HOGENOM" id="CLU_1009007_0_0_1"/>
<organism evidence="1 2">
    <name type="scientific">Edhazardia aedis (strain USNM 41457)</name>
    <name type="common">Microsporidian parasite</name>
    <dbReference type="NCBI Taxonomy" id="1003232"/>
    <lineage>
        <taxon>Eukaryota</taxon>
        <taxon>Fungi</taxon>
        <taxon>Fungi incertae sedis</taxon>
        <taxon>Microsporidia</taxon>
        <taxon>Edhazardia</taxon>
    </lineage>
</organism>
<sequence>MKGNCPSKVNKILKAMGMPATKFKQEESKIIQKLCTLELFEYMQVQFTKSVTDKQVNLFVSEMKKREDLFPAFLDFTERISKFYNDLYYWKPGLAISDAITLILTAFNSSDLVLKYKGYLAESIITNKKFNLNLYKLLKERFTSIYFPSIDVMVKDNDVFGSAIGDFVTKRVVSHEYWCNMPGSCNQISKKILQAFGLTRKFSDTEKYYELLACASLAEVEIVREEAYTFIIPLQYVEDLYSGCQKYKNFWVSKGIIDSNGNFLL</sequence>
<dbReference type="AlphaFoldDB" id="J9DJ61"/>
<dbReference type="VEuPathDB" id="MicrosporidiaDB:EDEG_03955"/>
<comment type="caution">
    <text evidence="1">The sequence shown here is derived from an EMBL/GenBank/DDBJ whole genome shotgun (WGS) entry which is preliminary data.</text>
</comment>
<dbReference type="OMA" id="ITHPYWC"/>
<reference evidence="1 2" key="1">
    <citation type="submission" date="2011-08" db="EMBL/GenBank/DDBJ databases">
        <authorList>
            <person name="Liu Z.J."/>
            <person name="Shi F.L."/>
            <person name="Lu J.Q."/>
            <person name="Li M."/>
            <person name="Wang Z.L."/>
        </authorList>
    </citation>
    <scope>NUCLEOTIDE SEQUENCE [LARGE SCALE GENOMIC DNA]</scope>
    <source>
        <strain evidence="1 2">USNM 41457</strain>
    </source>
</reference>
<evidence type="ECO:0000313" key="1">
    <source>
        <dbReference type="EMBL" id="EJW01422.1"/>
    </source>
</evidence>
<gene>
    <name evidence="1" type="ORF">EDEG_03955</name>
</gene>
<name>J9DJ61_EDHAE</name>
<accession>J9DJ61</accession>
<protein>
    <submittedName>
        <fullName evidence="1">Uncharacterized protein</fullName>
    </submittedName>
</protein>
<proteinExistence type="predicted"/>
<dbReference type="InParanoid" id="J9DJ61"/>
<dbReference type="EMBL" id="AFBI03000158">
    <property type="protein sequence ID" value="EJW01422.1"/>
    <property type="molecule type" value="Genomic_DNA"/>
</dbReference>